<evidence type="ECO:0000256" key="3">
    <source>
        <dbReference type="ARBA" id="ARBA00022801"/>
    </source>
</evidence>
<dbReference type="InterPro" id="IPR022398">
    <property type="entry name" value="Peptidase_S8_His-AS"/>
</dbReference>
<organism evidence="5 6">
    <name type="scientific">Hibiscus sabdariffa</name>
    <name type="common">roselle</name>
    <dbReference type="NCBI Taxonomy" id="183260"/>
    <lineage>
        <taxon>Eukaryota</taxon>
        <taxon>Viridiplantae</taxon>
        <taxon>Streptophyta</taxon>
        <taxon>Embryophyta</taxon>
        <taxon>Tracheophyta</taxon>
        <taxon>Spermatophyta</taxon>
        <taxon>Magnoliopsida</taxon>
        <taxon>eudicotyledons</taxon>
        <taxon>Gunneridae</taxon>
        <taxon>Pentapetalae</taxon>
        <taxon>rosids</taxon>
        <taxon>malvids</taxon>
        <taxon>Malvales</taxon>
        <taxon>Malvaceae</taxon>
        <taxon>Malvoideae</taxon>
        <taxon>Hibiscus</taxon>
    </lineage>
</organism>
<dbReference type="PROSITE" id="PS00136">
    <property type="entry name" value="SUBTILASE_ASP"/>
    <property type="match status" value="1"/>
</dbReference>
<dbReference type="PROSITE" id="PS00137">
    <property type="entry name" value="SUBTILASE_HIS"/>
    <property type="match status" value="1"/>
</dbReference>
<evidence type="ECO:0000256" key="2">
    <source>
        <dbReference type="ARBA" id="ARBA00022729"/>
    </source>
</evidence>
<keyword evidence="2" id="KW-0732">Signal</keyword>
<accession>A0ABR2NVV0</accession>
<dbReference type="InterPro" id="IPR000209">
    <property type="entry name" value="Peptidase_S8/S53_dom"/>
</dbReference>
<name>A0ABR2NVV0_9ROSI</name>
<evidence type="ECO:0000259" key="4">
    <source>
        <dbReference type="Pfam" id="PF00082"/>
    </source>
</evidence>
<dbReference type="InterPro" id="IPR023827">
    <property type="entry name" value="Peptidase_S8_Asp-AS"/>
</dbReference>
<dbReference type="SUPFAM" id="SSF52743">
    <property type="entry name" value="Subtilisin-like"/>
    <property type="match status" value="1"/>
</dbReference>
<sequence>MLVNKMEIRRQLLLGNLCLNWDILKLSARGLGSICEGCLKLEYLALSGFATLTSRDILNATSNLEEVKKPNFYIPRSAFHTKRYEHWRYVTTDKLPSPVALGNRYIFPSWTTFAEPMCIGRPHPKSASYEGNLIQLMIFSILIQQTTFRMKIFRMDEQIKEDIENEAIPKLSNIKKTFLVIGIVDSGVNIHHKSFNDNDILDVIDGDEWNEGRLIVSYKRKILALKCFIPPTTARETLNLDVHGHGTKCASIAASSRQQLKLLEGIEGIPSATVSGANPDARIASYKVYGIEVEFWICELLTILGVFVDHNEYFDWCPNLQLLSIKCCPRAINASMAQIAYRCRNLKQLDINYCYEIWHEFLELIGWNCPNLKILKQNLMNWLDLSQHVVVVPADYLNACQQDEDTEAAVTGKFMPQLEHLEIIS</sequence>
<dbReference type="Gene3D" id="3.40.50.200">
    <property type="entry name" value="Peptidase S8/S53 domain"/>
    <property type="match status" value="1"/>
</dbReference>
<comment type="similarity">
    <text evidence="1">Belongs to the peptidase S8 family.</text>
</comment>
<dbReference type="InterPro" id="IPR032675">
    <property type="entry name" value="LRR_dom_sf"/>
</dbReference>
<protein>
    <recommendedName>
        <fullName evidence="4">Peptidase S8/S53 domain-containing protein</fullName>
    </recommendedName>
</protein>
<keyword evidence="3" id="KW-0378">Hydrolase</keyword>
<dbReference type="Gene3D" id="3.80.10.10">
    <property type="entry name" value="Ribonuclease Inhibitor"/>
    <property type="match status" value="1"/>
</dbReference>
<proteinExistence type="inferred from homology"/>
<keyword evidence="6" id="KW-1185">Reference proteome</keyword>
<dbReference type="InterPro" id="IPR045051">
    <property type="entry name" value="SBT"/>
</dbReference>
<evidence type="ECO:0000313" key="5">
    <source>
        <dbReference type="EMBL" id="KAK8980289.1"/>
    </source>
</evidence>
<reference evidence="5 6" key="1">
    <citation type="journal article" date="2024" name="G3 (Bethesda)">
        <title>Genome assembly of Hibiscus sabdariffa L. provides insights into metabolisms of medicinal natural products.</title>
        <authorList>
            <person name="Kim T."/>
        </authorList>
    </citation>
    <scope>NUCLEOTIDE SEQUENCE [LARGE SCALE GENOMIC DNA]</scope>
    <source>
        <strain evidence="5">TK-2024</strain>
        <tissue evidence="5">Old leaves</tissue>
    </source>
</reference>
<dbReference type="SUPFAM" id="SSF52047">
    <property type="entry name" value="RNI-like"/>
    <property type="match status" value="1"/>
</dbReference>
<dbReference type="Proteomes" id="UP001396334">
    <property type="component" value="Unassembled WGS sequence"/>
</dbReference>
<dbReference type="InterPro" id="IPR036852">
    <property type="entry name" value="Peptidase_S8/S53_dom_sf"/>
</dbReference>
<evidence type="ECO:0000256" key="1">
    <source>
        <dbReference type="ARBA" id="ARBA00011073"/>
    </source>
</evidence>
<gene>
    <name evidence="5" type="ORF">V6N11_061502</name>
</gene>
<feature type="domain" description="Peptidase S8/S53" evidence="4">
    <location>
        <begin position="180"/>
        <end position="288"/>
    </location>
</feature>
<dbReference type="Pfam" id="PF00082">
    <property type="entry name" value="Peptidase_S8"/>
    <property type="match status" value="1"/>
</dbReference>
<comment type="caution">
    <text evidence="5">The sequence shown here is derived from an EMBL/GenBank/DDBJ whole genome shotgun (WGS) entry which is preliminary data.</text>
</comment>
<dbReference type="EMBL" id="JBBPBN010000097">
    <property type="protein sequence ID" value="KAK8980289.1"/>
    <property type="molecule type" value="Genomic_DNA"/>
</dbReference>
<dbReference type="PANTHER" id="PTHR10795">
    <property type="entry name" value="PROPROTEIN CONVERTASE SUBTILISIN/KEXIN"/>
    <property type="match status" value="1"/>
</dbReference>
<evidence type="ECO:0000313" key="6">
    <source>
        <dbReference type="Proteomes" id="UP001396334"/>
    </source>
</evidence>